<comment type="catalytic activity">
    <reaction evidence="5">
        <text>N-acetyl-alpha-D-glucosamine 1-phosphate + UTP + H(+) = UDP-N-acetyl-alpha-D-glucosamine + diphosphate</text>
        <dbReference type="Rhea" id="RHEA:13509"/>
        <dbReference type="ChEBI" id="CHEBI:15378"/>
        <dbReference type="ChEBI" id="CHEBI:33019"/>
        <dbReference type="ChEBI" id="CHEBI:46398"/>
        <dbReference type="ChEBI" id="CHEBI:57705"/>
        <dbReference type="ChEBI" id="CHEBI:57776"/>
        <dbReference type="EC" id="2.7.7.23"/>
    </reaction>
</comment>
<evidence type="ECO:0000256" key="2">
    <source>
        <dbReference type="ARBA" id="ARBA00012457"/>
    </source>
</evidence>
<evidence type="ECO:0000256" key="5">
    <source>
        <dbReference type="ARBA" id="ARBA00048493"/>
    </source>
</evidence>
<dbReference type="Pfam" id="PF00483">
    <property type="entry name" value="NTP_transferase"/>
    <property type="match status" value="1"/>
</dbReference>
<name>X0XLY5_9ZZZZ</name>
<dbReference type="InterPro" id="IPR005835">
    <property type="entry name" value="NTP_transferase_dom"/>
</dbReference>
<evidence type="ECO:0000256" key="1">
    <source>
        <dbReference type="ARBA" id="ARBA00004496"/>
    </source>
</evidence>
<organism evidence="7">
    <name type="scientific">marine sediment metagenome</name>
    <dbReference type="NCBI Taxonomy" id="412755"/>
    <lineage>
        <taxon>unclassified sequences</taxon>
        <taxon>metagenomes</taxon>
        <taxon>ecological metagenomes</taxon>
    </lineage>
</organism>
<comment type="subcellular location">
    <subcellularLocation>
        <location evidence="1">Cytoplasm</location>
    </subcellularLocation>
</comment>
<dbReference type="Pfam" id="PF00132">
    <property type="entry name" value="Hexapep"/>
    <property type="match status" value="1"/>
</dbReference>
<dbReference type="GO" id="GO:0005737">
    <property type="term" value="C:cytoplasm"/>
    <property type="evidence" value="ECO:0007669"/>
    <property type="project" value="UniProtKB-SubCell"/>
</dbReference>
<keyword evidence="3" id="KW-0808">Transferase</keyword>
<feature type="domain" description="Nucleotidyl transferase" evidence="6">
    <location>
        <begin position="2"/>
        <end position="143"/>
    </location>
</feature>
<proteinExistence type="predicted"/>
<evidence type="ECO:0000256" key="3">
    <source>
        <dbReference type="ARBA" id="ARBA00022679"/>
    </source>
</evidence>
<dbReference type="PANTHER" id="PTHR43584:SF3">
    <property type="entry name" value="BIFUNCTIONAL PROTEIN GLMU"/>
    <property type="match status" value="1"/>
</dbReference>
<reference evidence="7" key="1">
    <citation type="journal article" date="2014" name="Front. Microbiol.">
        <title>High frequency of phylogenetically diverse reductive dehalogenase-homologous genes in deep subseafloor sedimentary metagenomes.</title>
        <authorList>
            <person name="Kawai M."/>
            <person name="Futagami T."/>
            <person name="Toyoda A."/>
            <person name="Takaki Y."/>
            <person name="Nishi S."/>
            <person name="Hori S."/>
            <person name="Arai W."/>
            <person name="Tsubouchi T."/>
            <person name="Morono Y."/>
            <person name="Uchiyama I."/>
            <person name="Ito T."/>
            <person name="Fujiyama A."/>
            <person name="Inagaki F."/>
            <person name="Takami H."/>
        </authorList>
    </citation>
    <scope>NUCLEOTIDE SEQUENCE</scope>
    <source>
        <strain evidence="7">Expedition CK06-06</strain>
    </source>
</reference>
<dbReference type="Gene3D" id="3.90.550.10">
    <property type="entry name" value="Spore Coat Polysaccharide Biosynthesis Protein SpsA, Chain A"/>
    <property type="match status" value="1"/>
</dbReference>
<protein>
    <recommendedName>
        <fullName evidence="2">UDP-N-acetylglucosamine diphosphorylase</fullName>
        <ecNumber evidence="2">2.7.7.23</ecNumber>
    </recommendedName>
</protein>
<sequence>PQEGTAHAVMVARDAMKGFKGDLVVLVGDAPLVRAETVRALLEAHRREKADVTLVTAVLEDPKWFGRIVRDRKGNLRGIVEAKDASAKERAIQEVNPSFYAFRWPALAKVLDRITNKNAKGEYYLTDAIGLLVKGGSKAVAVPAAEPEEVVEAVNSREDLAVVAGLARQRILRRLMAEGVTIEDPATTYIDWDVTVGADTWIGPCTVIHGPARIGKHCRVGPLAHLRPGTVLEDGVEVGAFV</sequence>
<dbReference type="InterPro" id="IPR050065">
    <property type="entry name" value="GlmU-like"/>
</dbReference>
<accession>X0XLY5</accession>
<gene>
    <name evidence="7" type="ORF">S01H1_72743</name>
</gene>
<feature type="non-terminal residue" evidence="7">
    <location>
        <position position="242"/>
    </location>
</feature>
<dbReference type="InterPro" id="IPR001451">
    <property type="entry name" value="Hexapep"/>
</dbReference>
<evidence type="ECO:0000313" key="7">
    <source>
        <dbReference type="EMBL" id="GAG37668.1"/>
    </source>
</evidence>
<feature type="non-terminal residue" evidence="7">
    <location>
        <position position="1"/>
    </location>
</feature>
<dbReference type="Gene3D" id="2.160.10.10">
    <property type="entry name" value="Hexapeptide repeat proteins"/>
    <property type="match status" value="1"/>
</dbReference>
<dbReference type="EMBL" id="BARS01048547">
    <property type="protein sequence ID" value="GAG37668.1"/>
    <property type="molecule type" value="Genomic_DNA"/>
</dbReference>
<dbReference type="AlphaFoldDB" id="X0XLY5"/>
<dbReference type="EC" id="2.7.7.23" evidence="2"/>
<evidence type="ECO:0000259" key="6">
    <source>
        <dbReference type="Pfam" id="PF00483"/>
    </source>
</evidence>
<dbReference type="GO" id="GO:0003977">
    <property type="term" value="F:UDP-N-acetylglucosamine diphosphorylase activity"/>
    <property type="evidence" value="ECO:0007669"/>
    <property type="project" value="UniProtKB-EC"/>
</dbReference>
<dbReference type="SUPFAM" id="SSF53448">
    <property type="entry name" value="Nucleotide-diphospho-sugar transferases"/>
    <property type="match status" value="1"/>
</dbReference>
<evidence type="ECO:0000256" key="4">
    <source>
        <dbReference type="ARBA" id="ARBA00022695"/>
    </source>
</evidence>
<dbReference type="InterPro" id="IPR029044">
    <property type="entry name" value="Nucleotide-diphossugar_trans"/>
</dbReference>
<comment type="caution">
    <text evidence="7">The sequence shown here is derived from an EMBL/GenBank/DDBJ whole genome shotgun (WGS) entry which is preliminary data.</text>
</comment>
<dbReference type="PANTHER" id="PTHR43584">
    <property type="entry name" value="NUCLEOTIDYL TRANSFERASE"/>
    <property type="match status" value="1"/>
</dbReference>
<keyword evidence="4" id="KW-0548">Nucleotidyltransferase</keyword>